<proteinExistence type="predicted"/>
<feature type="compositionally biased region" description="Polar residues" evidence="4">
    <location>
        <begin position="274"/>
        <end position="290"/>
    </location>
</feature>
<dbReference type="PANTHER" id="PTHR24113">
    <property type="entry name" value="RAN GTPASE-ACTIVATING PROTEIN 1"/>
    <property type="match status" value="1"/>
</dbReference>
<keyword evidence="2" id="KW-0433">Leucine-rich repeat</keyword>
<dbReference type="InterPro" id="IPR032675">
    <property type="entry name" value="LRR_dom_sf"/>
</dbReference>
<name>A0A367IPP1_RHIST</name>
<dbReference type="GO" id="GO:0031267">
    <property type="term" value="F:small GTPase binding"/>
    <property type="evidence" value="ECO:0007669"/>
    <property type="project" value="TreeGrafter"/>
</dbReference>
<keyword evidence="3" id="KW-0677">Repeat</keyword>
<reference evidence="5 6" key="1">
    <citation type="journal article" date="2018" name="G3 (Bethesda)">
        <title>Phylogenetic and Phylogenomic Definition of Rhizopus Species.</title>
        <authorList>
            <person name="Gryganskyi A.P."/>
            <person name="Golan J."/>
            <person name="Dolatabadi S."/>
            <person name="Mondo S."/>
            <person name="Robb S."/>
            <person name="Idnurm A."/>
            <person name="Muszewska A."/>
            <person name="Steczkiewicz K."/>
            <person name="Masonjones S."/>
            <person name="Liao H.L."/>
            <person name="Gajdeczka M.T."/>
            <person name="Anike F."/>
            <person name="Vuek A."/>
            <person name="Anishchenko I.M."/>
            <person name="Voigt K."/>
            <person name="de Hoog G.S."/>
            <person name="Smith M.E."/>
            <person name="Heitman J."/>
            <person name="Vilgalys R."/>
            <person name="Stajich J.E."/>
        </authorList>
    </citation>
    <scope>NUCLEOTIDE SEQUENCE [LARGE SCALE GENOMIC DNA]</scope>
    <source>
        <strain evidence="5 6">LSU 92-RS-03</strain>
    </source>
</reference>
<dbReference type="GO" id="GO:0006913">
    <property type="term" value="P:nucleocytoplasmic transport"/>
    <property type="evidence" value="ECO:0007669"/>
    <property type="project" value="TreeGrafter"/>
</dbReference>
<evidence type="ECO:0000256" key="3">
    <source>
        <dbReference type="ARBA" id="ARBA00022737"/>
    </source>
</evidence>
<organism evidence="5 6">
    <name type="scientific">Rhizopus stolonifer</name>
    <name type="common">Rhizopus nigricans</name>
    <dbReference type="NCBI Taxonomy" id="4846"/>
    <lineage>
        <taxon>Eukaryota</taxon>
        <taxon>Fungi</taxon>
        <taxon>Fungi incertae sedis</taxon>
        <taxon>Mucoromycota</taxon>
        <taxon>Mucoromycotina</taxon>
        <taxon>Mucoromycetes</taxon>
        <taxon>Mucorales</taxon>
        <taxon>Mucorineae</taxon>
        <taxon>Rhizopodaceae</taxon>
        <taxon>Rhizopus</taxon>
    </lineage>
</organism>
<evidence type="ECO:0000256" key="1">
    <source>
        <dbReference type="ARBA" id="ARBA00022468"/>
    </source>
</evidence>
<dbReference type="EMBL" id="PJQM01006559">
    <property type="protein sequence ID" value="RCH79471.1"/>
    <property type="molecule type" value="Genomic_DNA"/>
</dbReference>
<comment type="caution">
    <text evidence="5">The sequence shown here is derived from an EMBL/GenBank/DDBJ whole genome shotgun (WGS) entry which is preliminary data.</text>
</comment>
<accession>A0A367IPP1</accession>
<dbReference type="GO" id="GO:0005829">
    <property type="term" value="C:cytosol"/>
    <property type="evidence" value="ECO:0007669"/>
    <property type="project" value="TreeGrafter"/>
</dbReference>
<dbReference type="GO" id="GO:0005096">
    <property type="term" value="F:GTPase activator activity"/>
    <property type="evidence" value="ECO:0007669"/>
    <property type="project" value="UniProtKB-KW"/>
</dbReference>
<dbReference type="PANTHER" id="PTHR24113:SF12">
    <property type="entry name" value="RAN GTPASE-ACTIVATING PROTEIN 1"/>
    <property type="match status" value="1"/>
</dbReference>
<keyword evidence="1" id="KW-0343">GTPase activation</keyword>
<dbReference type="InterPro" id="IPR027038">
    <property type="entry name" value="RanGap"/>
</dbReference>
<keyword evidence="6" id="KW-1185">Reference proteome</keyword>
<evidence type="ECO:0000313" key="6">
    <source>
        <dbReference type="Proteomes" id="UP000253551"/>
    </source>
</evidence>
<feature type="region of interest" description="Disordered" evidence="4">
    <location>
        <begin position="244"/>
        <end position="290"/>
    </location>
</feature>
<dbReference type="SMART" id="SM00368">
    <property type="entry name" value="LRR_RI"/>
    <property type="match status" value="4"/>
</dbReference>
<dbReference type="Proteomes" id="UP000253551">
    <property type="component" value="Unassembled WGS sequence"/>
</dbReference>
<protein>
    <submittedName>
        <fullName evidence="5">Uncharacterized protein</fullName>
    </submittedName>
</protein>
<dbReference type="AlphaFoldDB" id="A0A367IPP1"/>
<gene>
    <name evidence="5" type="ORF">CU098_005508</name>
</gene>
<evidence type="ECO:0000313" key="5">
    <source>
        <dbReference type="EMBL" id="RCH79471.1"/>
    </source>
</evidence>
<dbReference type="InterPro" id="IPR001611">
    <property type="entry name" value="Leu-rich_rpt"/>
</dbReference>
<dbReference type="OrthoDB" id="120976at2759"/>
<dbReference type="Gene3D" id="3.80.10.10">
    <property type="entry name" value="Ribonuclease Inhibitor"/>
    <property type="match status" value="2"/>
</dbReference>
<evidence type="ECO:0000256" key="2">
    <source>
        <dbReference type="ARBA" id="ARBA00022614"/>
    </source>
</evidence>
<dbReference type="GO" id="GO:0048471">
    <property type="term" value="C:perinuclear region of cytoplasm"/>
    <property type="evidence" value="ECO:0007669"/>
    <property type="project" value="TreeGrafter"/>
</dbReference>
<dbReference type="GO" id="GO:0005634">
    <property type="term" value="C:nucleus"/>
    <property type="evidence" value="ECO:0007669"/>
    <property type="project" value="TreeGrafter"/>
</dbReference>
<dbReference type="Pfam" id="PF13516">
    <property type="entry name" value="LRR_6"/>
    <property type="match status" value="2"/>
</dbReference>
<dbReference type="SUPFAM" id="SSF52047">
    <property type="entry name" value="RNI-like"/>
    <property type="match status" value="1"/>
</dbReference>
<evidence type="ECO:0000256" key="4">
    <source>
        <dbReference type="SAM" id="MobiDB-lite"/>
    </source>
</evidence>
<sequence length="290" mass="31261">MRYLAQGIQFATSLSAIHLNSCTLKPPQALHILADGVHESNHLSSLSLADHRMAPTSSIHVADLLCSNITNVDLSGSLQLQIPLVARALTNSYSLLHLCLSRCQVTSQDLSAIAQALAENRSLESLDLSKNPLLKDNDEGILDLKNTIARNCSLQSLNLSETDLDSAATIALAEALTENIYLGRLDLSNNPQIDMAGVLALSLSIKMNHTLEFLDINIPPHDEELARLQNDIVAVCTTNMLRKVEHQKQPSSSSSSSTNSTLDIAPVTLPPPKSSSINDSDSLTELSLID</sequence>